<evidence type="ECO:0000313" key="2">
    <source>
        <dbReference type="Proteomes" id="UP000823611"/>
    </source>
</evidence>
<dbReference type="InterPro" id="IPR018755">
    <property type="entry name" value="Phage_Mu_Gp48"/>
</dbReference>
<reference evidence="1" key="2">
    <citation type="journal article" date="2021" name="PeerJ">
        <title>Extensive microbial diversity within the chicken gut microbiome revealed by metagenomics and culture.</title>
        <authorList>
            <person name="Gilroy R."/>
            <person name="Ravi A."/>
            <person name="Getino M."/>
            <person name="Pursley I."/>
            <person name="Horton D.L."/>
            <person name="Alikhan N.F."/>
            <person name="Baker D."/>
            <person name="Gharbi K."/>
            <person name="Hall N."/>
            <person name="Watson M."/>
            <person name="Adriaenssens E.M."/>
            <person name="Foster-Nyarko E."/>
            <person name="Jarju S."/>
            <person name="Secka A."/>
            <person name="Antonio M."/>
            <person name="Oren A."/>
            <person name="Chaudhuri R.R."/>
            <person name="La Ragione R."/>
            <person name="Hildebrand F."/>
            <person name="Pallen M.J."/>
        </authorList>
    </citation>
    <scope>NUCLEOTIDE SEQUENCE</scope>
    <source>
        <strain evidence="1">F6-4510</strain>
    </source>
</reference>
<reference evidence="1" key="1">
    <citation type="submission" date="2020-10" db="EMBL/GenBank/DDBJ databases">
        <authorList>
            <person name="Gilroy R."/>
        </authorList>
    </citation>
    <scope>NUCLEOTIDE SEQUENCE</scope>
    <source>
        <strain evidence="1">F6-4510</strain>
    </source>
</reference>
<gene>
    <name evidence="1" type="ORF">IAC55_01135</name>
</gene>
<dbReference type="Proteomes" id="UP000823611">
    <property type="component" value="Unassembled WGS sequence"/>
</dbReference>
<name>A0A9D9H0F7_9FIRM</name>
<accession>A0A9D9H0F7</accession>
<organism evidence="1 2">
    <name type="scientific">Candidatus Fimicola merdigallinarum</name>
    <dbReference type="NCBI Taxonomy" id="2840819"/>
    <lineage>
        <taxon>Bacteria</taxon>
        <taxon>Bacillati</taxon>
        <taxon>Bacillota</taxon>
        <taxon>Clostridia</taxon>
        <taxon>Lachnospirales</taxon>
        <taxon>Lachnospiraceae</taxon>
        <taxon>Lachnospiraceae incertae sedis</taxon>
        <taxon>Candidatus Fimicola</taxon>
    </lineage>
</organism>
<dbReference type="Pfam" id="PF10076">
    <property type="entry name" value="Phage_Mu_Gp48"/>
    <property type="match status" value="1"/>
</dbReference>
<dbReference type="AlphaFoldDB" id="A0A9D9H0F7"/>
<protein>
    <submittedName>
        <fullName evidence="1">DUF2313 domain-containing protein</fullName>
    </submittedName>
</protein>
<sequence>MLIEHLPPFMRDFEEFKKLFDIEDSVLDELKTTYKRHEDNLWIQTADEYGIKRREKLIGIEKPEGDLEDRRKVVLSEWSSILPFNYETLNQWLLRYLDKDNYTIEIDFPNYKVTLMLSLFVMAKREYIKKSLRKKLPANMIIEVDIDYNRYLDFRSFTHSDIKNRKIKIKNMKDTIL</sequence>
<proteinExistence type="predicted"/>
<evidence type="ECO:0000313" key="1">
    <source>
        <dbReference type="EMBL" id="MBO8433910.1"/>
    </source>
</evidence>
<dbReference type="EMBL" id="JADIMX010000025">
    <property type="protein sequence ID" value="MBO8433910.1"/>
    <property type="molecule type" value="Genomic_DNA"/>
</dbReference>
<comment type="caution">
    <text evidence="1">The sequence shown here is derived from an EMBL/GenBank/DDBJ whole genome shotgun (WGS) entry which is preliminary data.</text>
</comment>